<dbReference type="EMBL" id="JBGFUD010004164">
    <property type="protein sequence ID" value="MFH4979413.1"/>
    <property type="molecule type" value="Genomic_DNA"/>
</dbReference>
<accession>A0ABD6EHM6</accession>
<keyword evidence="2" id="KW-0812">Transmembrane</keyword>
<keyword evidence="4" id="KW-1185">Reference proteome</keyword>
<proteinExistence type="predicted"/>
<evidence type="ECO:0000256" key="2">
    <source>
        <dbReference type="SAM" id="Phobius"/>
    </source>
</evidence>
<name>A0ABD6EHM6_9BILA</name>
<feature type="region of interest" description="Disordered" evidence="1">
    <location>
        <begin position="285"/>
        <end position="306"/>
    </location>
</feature>
<keyword evidence="2" id="KW-1133">Transmembrane helix</keyword>
<feature type="compositionally biased region" description="Polar residues" evidence="1">
    <location>
        <begin position="296"/>
        <end position="306"/>
    </location>
</feature>
<comment type="caution">
    <text evidence="3">The sequence shown here is derived from an EMBL/GenBank/DDBJ whole genome shotgun (WGS) entry which is preliminary data.</text>
</comment>
<protein>
    <recommendedName>
        <fullName evidence="5">ATP synthase F0 subunit 8</fullName>
    </recommendedName>
</protein>
<reference evidence="3 4" key="1">
    <citation type="submission" date="2024-08" db="EMBL/GenBank/DDBJ databases">
        <title>Gnathostoma spinigerum genome.</title>
        <authorList>
            <person name="Gonzalez-Bertolin B."/>
            <person name="Monzon S."/>
            <person name="Zaballos A."/>
            <person name="Jimenez P."/>
            <person name="Dekumyoy P."/>
            <person name="Varona S."/>
            <person name="Cuesta I."/>
            <person name="Sumanam S."/>
            <person name="Adisakwattana P."/>
            <person name="Gasser R.B."/>
            <person name="Hernandez-Gonzalez A."/>
            <person name="Young N.D."/>
            <person name="Perteguer M.J."/>
        </authorList>
    </citation>
    <scope>NUCLEOTIDE SEQUENCE [LARGE SCALE GENOMIC DNA]</scope>
    <source>
        <strain evidence="3">AL3</strain>
        <tissue evidence="3">Liver</tissue>
    </source>
</reference>
<evidence type="ECO:0008006" key="5">
    <source>
        <dbReference type="Google" id="ProtNLM"/>
    </source>
</evidence>
<organism evidence="3 4">
    <name type="scientific">Gnathostoma spinigerum</name>
    <dbReference type="NCBI Taxonomy" id="75299"/>
    <lineage>
        <taxon>Eukaryota</taxon>
        <taxon>Metazoa</taxon>
        <taxon>Ecdysozoa</taxon>
        <taxon>Nematoda</taxon>
        <taxon>Chromadorea</taxon>
        <taxon>Rhabditida</taxon>
        <taxon>Spirurina</taxon>
        <taxon>Gnathostomatomorpha</taxon>
        <taxon>Gnathostomatoidea</taxon>
        <taxon>Gnathostomatidae</taxon>
        <taxon>Gnathostoma</taxon>
    </lineage>
</organism>
<keyword evidence="2" id="KW-0472">Membrane</keyword>
<gene>
    <name evidence="3" type="ORF">AB6A40_006122</name>
</gene>
<dbReference type="Proteomes" id="UP001608902">
    <property type="component" value="Unassembled WGS sequence"/>
</dbReference>
<feature type="transmembrane region" description="Helical" evidence="2">
    <location>
        <begin position="6"/>
        <end position="23"/>
    </location>
</feature>
<evidence type="ECO:0000256" key="1">
    <source>
        <dbReference type="SAM" id="MobiDB-lite"/>
    </source>
</evidence>
<evidence type="ECO:0000313" key="4">
    <source>
        <dbReference type="Proteomes" id="UP001608902"/>
    </source>
</evidence>
<dbReference type="AlphaFoldDB" id="A0ABD6EHM6"/>
<evidence type="ECO:0000313" key="3">
    <source>
        <dbReference type="EMBL" id="MFH4979413.1"/>
    </source>
</evidence>
<sequence length="385" mass="43445">MPHEIFLAALVVALWIFILRHFFTIYSRVTFVSPLTQVAIETAPTKLSVTSRPSFASVRSEASNVSRQRSTSAALDQSYQNVLLEDAVHTWKSETHLTKGELLARSDMLKTPRLTIKTPYKKRSVLSIPDERQLMQLNLTSTKKRSLTFGVKQNCVHMKDLNQKRMSIDKIPDIQVSTTTECDISYSQSAEESHIPKSANPGRRKRALTAGRVVNYDANGQRRKVSEVLLGKATKDIRRQSAAPTLTQSRTMYRFGRRASQALSIKRHKITSALKLRGLRSSSLKYAEESPKHQMSLDSNKETQNPSEEAIHNRMAIVPKSTPIPNGRAAKRLSVIGERTSFEKMNTARLLFKPKQNSLDSNESNDSYDTCNESETYFEAVQLTL</sequence>